<name>A0A2I1R7F0_9ACTN</name>
<feature type="active site" evidence="1">
    <location>
        <position position="300"/>
    </location>
</feature>
<dbReference type="InterPro" id="IPR008269">
    <property type="entry name" value="Lon_proteolytic"/>
</dbReference>
<dbReference type="GO" id="GO:0005524">
    <property type="term" value="F:ATP binding"/>
    <property type="evidence" value="ECO:0007669"/>
    <property type="project" value="InterPro"/>
</dbReference>
<dbReference type="Gene3D" id="2.30.42.10">
    <property type="match status" value="1"/>
</dbReference>
<dbReference type="Pfam" id="PF05362">
    <property type="entry name" value="Lon_C"/>
    <property type="match status" value="1"/>
</dbReference>
<feature type="active site" evidence="1">
    <location>
        <position position="255"/>
    </location>
</feature>
<proteinExistence type="inferred from homology"/>
<dbReference type="Gene3D" id="3.30.230.10">
    <property type="match status" value="1"/>
</dbReference>
<dbReference type="GO" id="GO:0004252">
    <property type="term" value="F:serine-type endopeptidase activity"/>
    <property type="evidence" value="ECO:0007669"/>
    <property type="project" value="UniProtKB-UniRule"/>
</dbReference>
<dbReference type="GO" id="GO:0006508">
    <property type="term" value="P:proteolysis"/>
    <property type="evidence" value="ECO:0007669"/>
    <property type="project" value="UniProtKB-KW"/>
</dbReference>
<dbReference type="InterPro" id="IPR020568">
    <property type="entry name" value="Ribosomal_Su5_D2-typ_SF"/>
</dbReference>
<dbReference type="InterPro" id="IPR036034">
    <property type="entry name" value="PDZ_sf"/>
</dbReference>
<sequence length="357" mass="36535">MCGMSSSPRFRRIAAAAVSTVVLLALLVLGTQVQVPYAALGPGPTLNTLGTAKVEDDGAVVERKVVQIDGAAIDPTTGHLNLTTVSVRDGLSLFDALGMWLSGTYSLTPRDQVYPPDRTTEQVQQENAQQMTGSEENATVAALRYLDRPTALRIASVGPDGPAVGVVRAGDEVVRAGGVPVETGEQLRKVVGDNPPGTVLPLEIVRAGAQQTVSVTLGKHPADPEAGYLGVVPEVVNADPRLEVTYTVGDIGGPSAGMMLALAVIDQLSPGELTAGKFIAGTGTITDEGAVGPIGGITHKTRAARDAGATVFLVPARNCAEAVSERPDGLELVKVDTLDGAVDALGAIGAGRPAPTC</sequence>
<dbReference type="PANTHER" id="PTHR10046">
    <property type="entry name" value="ATP DEPENDENT LON PROTEASE FAMILY MEMBER"/>
    <property type="match status" value="1"/>
</dbReference>
<feature type="domain" description="Lon proteolytic" evidence="2">
    <location>
        <begin position="247"/>
        <end position="348"/>
    </location>
</feature>
<dbReference type="GO" id="GO:0004176">
    <property type="term" value="F:ATP-dependent peptidase activity"/>
    <property type="evidence" value="ECO:0007669"/>
    <property type="project" value="UniProtKB-UniRule"/>
</dbReference>
<keyword evidence="1" id="KW-0645">Protease</keyword>
<keyword evidence="1" id="KW-0378">Hydrolase</keyword>
<organism evidence="3 4">
    <name type="scientific">Gordonia terrae</name>
    <dbReference type="NCBI Taxonomy" id="2055"/>
    <lineage>
        <taxon>Bacteria</taxon>
        <taxon>Bacillati</taxon>
        <taxon>Actinomycetota</taxon>
        <taxon>Actinomycetes</taxon>
        <taxon>Mycobacteriales</taxon>
        <taxon>Gordoniaceae</taxon>
        <taxon>Gordonia</taxon>
    </lineage>
</organism>
<dbReference type="GO" id="GO:0030163">
    <property type="term" value="P:protein catabolic process"/>
    <property type="evidence" value="ECO:0007669"/>
    <property type="project" value="InterPro"/>
</dbReference>
<reference evidence="3 4" key="1">
    <citation type="submission" date="2017-12" db="EMBL/GenBank/DDBJ databases">
        <title>Phylogenetic diversity of female urinary microbiome.</title>
        <authorList>
            <person name="Thomas-White K."/>
            <person name="Wolfe A.J."/>
        </authorList>
    </citation>
    <scope>NUCLEOTIDE SEQUENCE [LARGE SCALE GENOMIC DNA]</scope>
    <source>
        <strain evidence="3 4">UMB0777</strain>
    </source>
</reference>
<comment type="caution">
    <text evidence="3">The sequence shown here is derived from an EMBL/GenBank/DDBJ whole genome shotgun (WGS) entry which is preliminary data.</text>
</comment>
<protein>
    <recommendedName>
        <fullName evidence="1">endopeptidase La</fullName>
        <ecNumber evidence="1">3.4.21.53</ecNumber>
    </recommendedName>
</protein>
<dbReference type="PROSITE" id="PS51786">
    <property type="entry name" value="LON_PROTEOLYTIC"/>
    <property type="match status" value="1"/>
</dbReference>
<dbReference type="Pfam" id="PF13180">
    <property type="entry name" value="PDZ_2"/>
    <property type="match status" value="1"/>
</dbReference>
<evidence type="ECO:0000313" key="3">
    <source>
        <dbReference type="EMBL" id="PKZ65071.1"/>
    </source>
</evidence>
<dbReference type="SUPFAM" id="SSF50156">
    <property type="entry name" value="PDZ domain-like"/>
    <property type="match status" value="1"/>
</dbReference>
<dbReference type="InterPro" id="IPR001478">
    <property type="entry name" value="PDZ"/>
</dbReference>
<dbReference type="Proteomes" id="UP000234662">
    <property type="component" value="Unassembled WGS sequence"/>
</dbReference>
<dbReference type="InterPro" id="IPR027065">
    <property type="entry name" value="Lon_Prtase"/>
</dbReference>
<comment type="similarity">
    <text evidence="1">Belongs to the peptidase S16 family.</text>
</comment>
<dbReference type="EC" id="3.4.21.53" evidence="1"/>
<dbReference type="InterPro" id="IPR014721">
    <property type="entry name" value="Ribsml_uS5_D2-typ_fold_subgr"/>
</dbReference>
<evidence type="ECO:0000256" key="1">
    <source>
        <dbReference type="PROSITE-ProRule" id="PRU01122"/>
    </source>
</evidence>
<dbReference type="STRING" id="2055.BCM27_18040"/>
<keyword evidence="1" id="KW-0720">Serine protease</keyword>
<comment type="catalytic activity">
    <reaction evidence="1">
        <text>Hydrolysis of proteins in presence of ATP.</text>
        <dbReference type="EC" id="3.4.21.53"/>
    </reaction>
</comment>
<dbReference type="EMBL" id="PKJC01000009">
    <property type="protein sequence ID" value="PKZ65071.1"/>
    <property type="molecule type" value="Genomic_DNA"/>
</dbReference>
<evidence type="ECO:0000259" key="2">
    <source>
        <dbReference type="PROSITE" id="PS51786"/>
    </source>
</evidence>
<gene>
    <name evidence="3" type="ORF">CYJ73_13950</name>
</gene>
<dbReference type="SUPFAM" id="SSF54211">
    <property type="entry name" value="Ribosomal protein S5 domain 2-like"/>
    <property type="match status" value="1"/>
</dbReference>
<dbReference type="AlphaFoldDB" id="A0A2I1R7F0"/>
<evidence type="ECO:0000313" key="4">
    <source>
        <dbReference type="Proteomes" id="UP000234662"/>
    </source>
</evidence>
<accession>A0A2I1R7F0</accession>